<dbReference type="Gene3D" id="1.10.40.60">
    <property type="entry name" value="EpsJ-like"/>
    <property type="match status" value="2"/>
</dbReference>
<evidence type="ECO:0000256" key="3">
    <source>
        <dbReference type="ARBA" id="ARBA00022448"/>
    </source>
</evidence>
<dbReference type="GO" id="GO:0005886">
    <property type="term" value="C:plasma membrane"/>
    <property type="evidence" value="ECO:0007669"/>
    <property type="project" value="UniProtKB-SubCell"/>
</dbReference>
<evidence type="ECO:0000256" key="2">
    <source>
        <dbReference type="ARBA" id="ARBA00007246"/>
    </source>
</evidence>
<gene>
    <name evidence="12" type="primary">gspK</name>
    <name evidence="12" type="ordered locus">Geob_0889</name>
</gene>
<sequence>MKNQRGFALVITLLITALLVALSVQFVDEVYVDTSVSHNYVAAQQASILAASGVEGGNRLLQYTQSLQAYSSLLDPWAQPLIFEEEQGKLVISIAEESGKLNLNYLVGNNGTVDQRQYDMAARLFKKLGLSQDLLDALVDWLDVNEEPRPAGAESAYYNRLKPPYPAKNGNLDTTEELRLIKGFDSSIVAKLRPFVTVYADPASVAAMININTAPKEVLTALSDNITDDLATRILDRRKTTPFKNASELAQVAGFETIAQELMLLITAKGAVYRIQSEAFVKETSRLVEAVVRPSGMTPTVLYWREY</sequence>
<dbReference type="PIRSF" id="PIRSF002786">
    <property type="entry name" value="XcpX"/>
    <property type="match status" value="1"/>
</dbReference>
<dbReference type="InterPro" id="IPR005628">
    <property type="entry name" value="GspK"/>
</dbReference>
<dbReference type="SUPFAM" id="SSF47781">
    <property type="entry name" value="RuvA domain 2-like"/>
    <property type="match status" value="1"/>
</dbReference>
<dbReference type="Pfam" id="PF03934">
    <property type="entry name" value="T2SSK"/>
    <property type="match status" value="1"/>
</dbReference>
<dbReference type="SUPFAM" id="SSF158544">
    <property type="entry name" value="GspK insert domain-like"/>
    <property type="match status" value="1"/>
</dbReference>
<evidence type="ECO:0000256" key="4">
    <source>
        <dbReference type="ARBA" id="ARBA00022475"/>
    </source>
</evidence>
<dbReference type="PANTHER" id="PTHR38831">
    <property type="entry name" value="TYPE II SECRETION SYSTEM PROTEIN K"/>
    <property type="match status" value="1"/>
</dbReference>
<accession>B9M1V5</accession>
<dbReference type="InterPro" id="IPR049179">
    <property type="entry name" value="T2SSK_SAM-like_2nd"/>
</dbReference>
<keyword evidence="13" id="KW-1185">Reference proteome</keyword>
<dbReference type="AlphaFoldDB" id="B9M1V5"/>
<dbReference type="GO" id="GO:0009306">
    <property type="term" value="P:protein secretion"/>
    <property type="evidence" value="ECO:0007669"/>
    <property type="project" value="InterPro"/>
</dbReference>
<dbReference type="KEGG" id="geo:Geob_0889"/>
<evidence type="ECO:0000256" key="5">
    <source>
        <dbReference type="ARBA" id="ARBA00022519"/>
    </source>
</evidence>
<dbReference type="OrthoDB" id="5398238at2"/>
<dbReference type="RefSeq" id="WP_012645980.1">
    <property type="nucleotide sequence ID" value="NC_011979.1"/>
</dbReference>
<keyword evidence="7" id="KW-0653">Protein transport</keyword>
<comment type="similarity">
    <text evidence="2">Belongs to the GSP K family.</text>
</comment>
<evidence type="ECO:0000259" key="10">
    <source>
        <dbReference type="Pfam" id="PF03934"/>
    </source>
</evidence>
<name>B9M1V5_GEODF</name>
<evidence type="ECO:0000313" key="12">
    <source>
        <dbReference type="EMBL" id="ACM19251.1"/>
    </source>
</evidence>
<dbReference type="Proteomes" id="UP000007721">
    <property type="component" value="Chromosome"/>
</dbReference>
<dbReference type="eggNOG" id="COG3156">
    <property type="taxonomic scope" value="Bacteria"/>
</dbReference>
<dbReference type="InterPro" id="IPR010994">
    <property type="entry name" value="RuvA_2-like"/>
</dbReference>
<reference evidence="12 13" key="1">
    <citation type="submission" date="2009-01" db="EMBL/GenBank/DDBJ databases">
        <title>Complete sequence of Geobacter sp. FRC-32.</title>
        <authorList>
            <consortium name="US DOE Joint Genome Institute"/>
            <person name="Lucas S."/>
            <person name="Copeland A."/>
            <person name="Lapidus A."/>
            <person name="Glavina del Rio T."/>
            <person name="Dalin E."/>
            <person name="Tice H."/>
            <person name="Bruce D."/>
            <person name="Goodwin L."/>
            <person name="Pitluck S."/>
            <person name="Saunders E."/>
            <person name="Brettin T."/>
            <person name="Detter J.C."/>
            <person name="Han C."/>
            <person name="Larimer F."/>
            <person name="Land M."/>
            <person name="Hauser L."/>
            <person name="Kyrpides N."/>
            <person name="Ovchinnikova G."/>
            <person name="Kostka J."/>
            <person name="Richardson P."/>
        </authorList>
    </citation>
    <scope>NUCLEOTIDE SEQUENCE [LARGE SCALE GENOMIC DNA]</scope>
    <source>
        <strain evidence="13">DSM 22248 / JCM 15807 / FRC-32</strain>
    </source>
</reference>
<organism evidence="12 13">
    <name type="scientific">Geotalea daltonii (strain DSM 22248 / JCM 15807 / FRC-32)</name>
    <name type="common">Geobacter daltonii</name>
    <dbReference type="NCBI Taxonomy" id="316067"/>
    <lineage>
        <taxon>Bacteria</taxon>
        <taxon>Pseudomonadati</taxon>
        <taxon>Thermodesulfobacteriota</taxon>
        <taxon>Desulfuromonadia</taxon>
        <taxon>Geobacterales</taxon>
        <taxon>Geobacteraceae</taxon>
        <taxon>Geotalea</taxon>
    </lineage>
</organism>
<keyword evidence="5" id="KW-0997">Cell inner membrane</keyword>
<dbReference type="HOGENOM" id="CLU_057294_1_2_7"/>
<protein>
    <submittedName>
        <fullName evidence="12">Type II secretion system minor pseudopilin GspK</fullName>
    </submittedName>
</protein>
<evidence type="ECO:0000256" key="9">
    <source>
        <dbReference type="ARBA" id="ARBA00023136"/>
    </source>
</evidence>
<evidence type="ECO:0000256" key="8">
    <source>
        <dbReference type="ARBA" id="ARBA00022989"/>
    </source>
</evidence>
<feature type="domain" description="T2SS protein K first SAM-like" evidence="11">
    <location>
        <begin position="99"/>
        <end position="200"/>
    </location>
</feature>
<comment type="subcellular location">
    <subcellularLocation>
        <location evidence="1">Cell inner membrane</location>
    </subcellularLocation>
</comment>
<proteinExistence type="inferred from homology"/>
<dbReference type="InterPro" id="IPR049031">
    <property type="entry name" value="T2SSK_SAM-like_1st"/>
</dbReference>
<keyword evidence="3" id="KW-0813">Transport</keyword>
<dbReference type="NCBIfam" id="NF037980">
    <property type="entry name" value="T2SS_GspK"/>
    <property type="match status" value="1"/>
</dbReference>
<dbReference type="STRING" id="316067.Geob_0889"/>
<dbReference type="PANTHER" id="PTHR38831:SF2">
    <property type="entry name" value="TYPE II SECRETION SYSTEM PROTEIN K"/>
    <property type="match status" value="1"/>
</dbReference>
<evidence type="ECO:0000256" key="1">
    <source>
        <dbReference type="ARBA" id="ARBA00004533"/>
    </source>
</evidence>
<dbReference type="InterPro" id="IPR038072">
    <property type="entry name" value="GspK_central_sf"/>
</dbReference>
<evidence type="ECO:0000256" key="6">
    <source>
        <dbReference type="ARBA" id="ARBA00022692"/>
    </source>
</evidence>
<feature type="domain" description="T2SS protein K second SAM-like" evidence="10">
    <location>
        <begin position="209"/>
        <end position="258"/>
    </location>
</feature>
<keyword evidence="9" id="KW-0472">Membrane</keyword>
<dbReference type="Pfam" id="PF21687">
    <property type="entry name" value="T2SSK_1st"/>
    <property type="match status" value="1"/>
</dbReference>
<evidence type="ECO:0000259" key="11">
    <source>
        <dbReference type="Pfam" id="PF21687"/>
    </source>
</evidence>
<dbReference type="EMBL" id="CP001390">
    <property type="protein sequence ID" value="ACM19251.1"/>
    <property type="molecule type" value="Genomic_DNA"/>
</dbReference>
<keyword evidence="6" id="KW-0812">Transmembrane</keyword>
<evidence type="ECO:0000256" key="7">
    <source>
        <dbReference type="ARBA" id="ARBA00022927"/>
    </source>
</evidence>
<dbReference type="Gene3D" id="3.30.1300.30">
    <property type="entry name" value="GSPII I/J protein-like"/>
    <property type="match status" value="1"/>
</dbReference>
<keyword evidence="8" id="KW-1133">Transmembrane helix</keyword>
<keyword evidence="4" id="KW-1003">Cell membrane</keyword>
<evidence type="ECO:0000313" key="13">
    <source>
        <dbReference type="Proteomes" id="UP000007721"/>
    </source>
</evidence>